<dbReference type="AlphaFoldDB" id="A0A6A6UFL8"/>
<evidence type="ECO:0000256" key="1">
    <source>
        <dbReference type="SAM" id="MobiDB-lite"/>
    </source>
</evidence>
<feature type="compositionally biased region" description="Polar residues" evidence="1">
    <location>
        <begin position="81"/>
        <end position="105"/>
    </location>
</feature>
<dbReference type="EMBL" id="MU004234">
    <property type="protein sequence ID" value="KAF2669888.1"/>
    <property type="molecule type" value="Genomic_DNA"/>
</dbReference>
<reference evidence="2" key="1">
    <citation type="journal article" date="2020" name="Stud. Mycol.">
        <title>101 Dothideomycetes genomes: a test case for predicting lifestyles and emergence of pathogens.</title>
        <authorList>
            <person name="Haridas S."/>
            <person name="Albert R."/>
            <person name="Binder M."/>
            <person name="Bloem J."/>
            <person name="Labutti K."/>
            <person name="Salamov A."/>
            <person name="Andreopoulos B."/>
            <person name="Baker S."/>
            <person name="Barry K."/>
            <person name="Bills G."/>
            <person name="Bluhm B."/>
            <person name="Cannon C."/>
            <person name="Castanera R."/>
            <person name="Culley D."/>
            <person name="Daum C."/>
            <person name="Ezra D."/>
            <person name="Gonzalez J."/>
            <person name="Henrissat B."/>
            <person name="Kuo A."/>
            <person name="Liang C."/>
            <person name="Lipzen A."/>
            <person name="Lutzoni F."/>
            <person name="Magnuson J."/>
            <person name="Mondo S."/>
            <person name="Nolan M."/>
            <person name="Ohm R."/>
            <person name="Pangilinan J."/>
            <person name="Park H.-J."/>
            <person name="Ramirez L."/>
            <person name="Alfaro M."/>
            <person name="Sun H."/>
            <person name="Tritt A."/>
            <person name="Yoshinaga Y."/>
            <person name="Zwiers L.-H."/>
            <person name="Turgeon B."/>
            <person name="Goodwin S."/>
            <person name="Spatafora J."/>
            <person name="Crous P."/>
            <person name="Grigoriev I."/>
        </authorList>
    </citation>
    <scope>NUCLEOTIDE SEQUENCE</scope>
    <source>
        <strain evidence="2">CBS 115976</strain>
    </source>
</reference>
<organism evidence="2 3">
    <name type="scientific">Microthyrium microscopicum</name>
    <dbReference type="NCBI Taxonomy" id="703497"/>
    <lineage>
        <taxon>Eukaryota</taxon>
        <taxon>Fungi</taxon>
        <taxon>Dikarya</taxon>
        <taxon>Ascomycota</taxon>
        <taxon>Pezizomycotina</taxon>
        <taxon>Dothideomycetes</taxon>
        <taxon>Dothideomycetes incertae sedis</taxon>
        <taxon>Microthyriales</taxon>
        <taxon>Microthyriaceae</taxon>
        <taxon>Microthyrium</taxon>
    </lineage>
</organism>
<feature type="compositionally biased region" description="Basic and acidic residues" evidence="1">
    <location>
        <begin position="242"/>
        <end position="254"/>
    </location>
</feature>
<protein>
    <recommendedName>
        <fullName evidence="4">Glycine-rich cell wall structural protein 1</fullName>
    </recommendedName>
</protein>
<feature type="compositionally biased region" description="Basic and acidic residues" evidence="1">
    <location>
        <begin position="127"/>
        <end position="143"/>
    </location>
</feature>
<dbReference type="OrthoDB" id="5388207at2759"/>
<feature type="compositionally biased region" description="Basic and acidic residues" evidence="1">
    <location>
        <begin position="175"/>
        <end position="195"/>
    </location>
</feature>
<feature type="compositionally biased region" description="Polar residues" evidence="1">
    <location>
        <begin position="22"/>
        <end position="40"/>
    </location>
</feature>
<feature type="region of interest" description="Disordered" evidence="1">
    <location>
        <begin position="1"/>
        <end position="296"/>
    </location>
</feature>
<feature type="compositionally biased region" description="Low complexity" evidence="1">
    <location>
        <begin position="55"/>
        <end position="75"/>
    </location>
</feature>
<keyword evidence="3" id="KW-1185">Reference proteome</keyword>
<gene>
    <name evidence="2" type="ORF">BT63DRAFT_439060</name>
</gene>
<sequence>METVNNVAAYASKAIWGEGANAENSTENSTEPVSGQQGAGTVNEPFDKGNEEHSTTGTTGTTTSTTTDTTPTTTGKPAINNPPTSGVDTSAENRSGPSEAVSGQETGDPKSGQAPEAKQQGAANPHDSPEDKKKGPKIPHTDEEREELVMSGGEFPKDPNDHSGEPIHMHGGGAQKKEEEAGDDAAPKEGKKDRSASVSQEGGNPHGKTMGTGEQVVKASGLAADGGDFDATKPGAGSEANRLLEEKGVHKEKAAAPGSEPEPAANPSGTPGKVSKMDKIKEKLHIGSKKDKALDA</sequence>
<feature type="compositionally biased region" description="Basic and acidic residues" evidence="1">
    <location>
        <begin position="45"/>
        <end position="54"/>
    </location>
</feature>
<dbReference type="Proteomes" id="UP000799302">
    <property type="component" value="Unassembled WGS sequence"/>
</dbReference>
<evidence type="ECO:0008006" key="4">
    <source>
        <dbReference type="Google" id="ProtNLM"/>
    </source>
</evidence>
<proteinExistence type="predicted"/>
<name>A0A6A6UFL8_9PEZI</name>
<accession>A0A6A6UFL8</accession>
<feature type="compositionally biased region" description="Low complexity" evidence="1">
    <location>
        <begin position="255"/>
        <end position="268"/>
    </location>
</feature>
<feature type="compositionally biased region" description="Basic and acidic residues" evidence="1">
    <location>
        <begin position="275"/>
        <end position="296"/>
    </location>
</feature>
<evidence type="ECO:0000313" key="3">
    <source>
        <dbReference type="Proteomes" id="UP000799302"/>
    </source>
</evidence>
<evidence type="ECO:0000313" key="2">
    <source>
        <dbReference type="EMBL" id="KAF2669888.1"/>
    </source>
</evidence>
<feature type="compositionally biased region" description="Basic and acidic residues" evidence="1">
    <location>
        <begin position="155"/>
        <end position="168"/>
    </location>
</feature>